<proteinExistence type="predicted"/>
<dbReference type="Proteomes" id="UP000006882">
    <property type="component" value="Chromosome G2"/>
</dbReference>
<protein>
    <submittedName>
        <fullName evidence="1">Uncharacterized protein</fullName>
    </submittedName>
</protein>
<dbReference type="AlphaFoldDB" id="A0A251QLM2"/>
<dbReference type="EMBL" id="CM007652">
    <property type="protein sequence ID" value="ONI24696.1"/>
    <property type="molecule type" value="Genomic_DNA"/>
</dbReference>
<name>A0A251QLM2_PRUPE</name>
<gene>
    <name evidence="1" type="ORF">PRUPE_2G255900</name>
</gene>
<dbReference type="Gramene" id="ONI24696">
    <property type="protein sequence ID" value="ONI24696"/>
    <property type="gene ID" value="PRUPE_2G255900"/>
</dbReference>
<evidence type="ECO:0000313" key="2">
    <source>
        <dbReference type="Proteomes" id="UP000006882"/>
    </source>
</evidence>
<organism evidence="1 2">
    <name type="scientific">Prunus persica</name>
    <name type="common">Peach</name>
    <name type="synonym">Amygdalus persica</name>
    <dbReference type="NCBI Taxonomy" id="3760"/>
    <lineage>
        <taxon>Eukaryota</taxon>
        <taxon>Viridiplantae</taxon>
        <taxon>Streptophyta</taxon>
        <taxon>Embryophyta</taxon>
        <taxon>Tracheophyta</taxon>
        <taxon>Spermatophyta</taxon>
        <taxon>Magnoliopsida</taxon>
        <taxon>eudicotyledons</taxon>
        <taxon>Gunneridae</taxon>
        <taxon>Pentapetalae</taxon>
        <taxon>rosids</taxon>
        <taxon>fabids</taxon>
        <taxon>Rosales</taxon>
        <taxon>Rosaceae</taxon>
        <taxon>Amygdaloideae</taxon>
        <taxon>Amygdaleae</taxon>
        <taxon>Prunus</taxon>
    </lineage>
</organism>
<evidence type="ECO:0000313" key="1">
    <source>
        <dbReference type="EMBL" id="ONI24696.1"/>
    </source>
</evidence>
<accession>A0A251QLM2</accession>
<reference evidence="1 2" key="1">
    <citation type="journal article" date="2013" name="Nat. Genet.">
        <title>The high-quality draft genome of peach (Prunus persica) identifies unique patterns of genetic diversity, domestication and genome evolution.</title>
        <authorList>
            <consortium name="International Peach Genome Initiative"/>
            <person name="Verde I."/>
            <person name="Abbott A.G."/>
            <person name="Scalabrin S."/>
            <person name="Jung S."/>
            <person name="Shu S."/>
            <person name="Marroni F."/>
            <person name="Zhebentyayeva T."/>
            <person name="Dettori M.T."/>
            <person name="Grimwood J."/>
            <person name="Cattonaro F."/>
            <person name="Zuccolo A."/>
            <person name="Rossini L."/>
            <person name="Jenkins J."/>
            <person name="Vendramin E."/>
            <person name="Meisel L.A."/>
            <person name="Decroocq V."/>
            <person name="Sosinski B."/>
            <person name="Prochnik S."/>
            <person name="Mitros T."/>
            <person name="Policriti A."/>
            <person name="Cipriani G."/>
            <person name="Dondini L."/>
            <person name="Ficklin S."/>
            <person name="Goodstein D.M."/>
            <person name="Xuan P."/>
            <person name="Del Fabbro C."/>
            <person name="Aramini V."/>
            <person name="Copetti D."/>
            <person name="Gonzalez S."/>
            <person name="Horner D.S."/>
            <person name="Falchi R."/>
            <person name="Lucas S."/>
            <person name="Mica E."/>
            <person name="Maldonado J."/>
            <person name="Lazzari B."/>
            <person name="Bielenberg D."/>
            <person name="Pirona R."/>
            <person name="Miculan M."/>
            <person name="Barakat A."/>
            <person name="Testolin R."/>
            <person name="Stella A."/>
            <person name="Tartarini S."/>
            <person name="Tonutti P."/>
            <person name="Arus P."/>
            <person name="Orellana A."/>
            <person name="Wells C."/>
            <person name="Main D."/>
            <person name="Vizzotto G."/>
            <person name="Silva H."/>
            <person name="Salamini F."/>
            <person name="Schmutz J."/>
            <person name="Morgante M."/>
            <person name="Rokhsar D.S."/>
        </authorList>
    </citation>
    <scope>NUCLEOTIDE SEQUENCE [LARGE SCALE GENOMIC DNA]</scope>
    <source>
        <strain evidence="2">cv. Nemared</strain>
    </source>
</reference>
<keyword evidence="2" id="KW-1185">Reference proteome</keyword>
<sequence length="97" mass="11298">MLVPFVDMELLIPSADIFSRLVFRTIINLVFDLQKYAPVTYLNWLCSSKLANDFANFFPQQLTVFAFDMIPFTFDMSLRPYSQFTEAKNKPSMTKLP</sequence>